<proteinExistence type="inferred from homology"/>
<dbReference type="EMBL" id="BART01039894">
    <property type="protein sequence ID" value="GAH24269.1"/>
    <property type="molecule type" value="Genomic_DNA"/>
</dbReference>
<comment type="caution">
    <text evidence="9">The sequence shown here is derived from an EMBL/GenBank/DDBJ whole genome shotgun (WGS) entry which is preliminary data.</text>
</comment>
<reference evidence="9" key="1">
    <citation type="journal article" date="2014" name="Front. Microbiol.">
        <title>High frequency of phylogenetically diverse reductive dehalogenase-homologous genes in deep subseafloor sedimentary metagenomes.</title>
        <authorList>
            <person name="Kawai M."/>
            <person name="Futagami T."/>
            <person name="Toyoda A."/>
            <person name="Takaki Y."/>
            <person name="Nishi S."/>
            <person name="Hori S."/>
            <person name="Arai W."/>
            <person name="Tsubouchi T."/>
            <person name="Morono Y."/>
            <person name="Uchiyama I."/>
            <person name="Ito T."/>
            <person name="Fujiyama A."/>
            <person name="Inagaki F."/>
            <person name="Takami H."/>
        </authorList>
    </citation>
    <scope>NUCLEOTIDE SEQUENCE</scope>
    <source>
        <strain evidence="9">Expedition CK06-06</strain>
    </source>
</reference>
<evidence type="ECO:0000256" key="2">
    <source>
        <dbReference type="ARBA" id="ARBA00022475"/>
    </source>
</evidence>
<keyword evidence="5 7" id="KW-0472">Membrane</keyword>
<evidence type="ECO:0000256" key="4">
    <source>
        <dbReference type="ARBA" id="ARBA00022989"/>
    </source>
</evidence>
<keyword evidence="3 7" id="KW-0812">Transmembrane</keyword>
<dbReference type="PANTHER" id="PTHR30572">
    <property type="entry name" value="MEMBRANE COMPONENT OF TRANSPORTER-RELATED"/>
    <property type="match status" value="1"/>
</dbReference>
<evidence type="ECO:0000259" key="8">
    <source>
        <dbReference type="Pfam" id="PF02687"/>
    </source>
</evidence>
<keyword evidence="2" id="KW-1003">Cell membrane</keyword>
<comment type="similarity">
    <text evidence="6">Belongs to the ABC-4 integral membrane protein family.</text>
</comment>
<dbReference type="InterPro" id="IPR003838">
    <property type="entry name" value="ABC3_permease_C"/>
</dbReference>
<dbReference type="GO" id="GO:0022857">
    <property type="term" value="F:transmembrane transporter activity"/>
    <property type="evidence" value="ECO:0007669"/>
    <property type="project" value="TreeGrafter"/>
</dbReference>
<accession>X1F4F4</accession>
<feature type="domain" description="ABC3 transporter permease C-terminal" evidence="8">
    <location>
        <begin position="19"/>
        <end position="74"/>
    </location>
</feature>
<dbReference type="PANTHER" id="PTHR30572:SF4">
    <property type="entry name" value="ABC TRANSPORTER PERMEASE YTRF"/>
    <property type="match status" value="1"/>
</dbReference>
<feature type="non-terminal residue" evidence="9">
    <location>
        <position position="1"/>
    </location>
</feature>
<evidence type="ECO:0000256" key="7">
    <source>
        <dbReference type="SAM" id="Phobius"/>
    </source>
</evidence>
<evidence type="ECO:0000256" key="6">
    <source>
        <dbReference type="ARBA" id="ARBA00038076"/>
    </source>
</evidence>
<feature type="transmembrane region" description="Helical" evidence="7">
    <location>
        <begin position="13"/>
        <end position="35"/>
    </location>
</feature>
<sequence length="75" mass="8593">SMNNPGYTTSKEFIVIISLVGILILIVASINVINLRTAHAMKRSREVGIRKVTGASRFDLIRQFMFENQFLYLIY</sequence>
<dbReference type="Pfam" id="PF02687">
    <property type="entry name" value="FtsX"/>
    <property type="match status" value="1"/>
</dbReference>
<dbReference type="AlphaFoldDB" id="X1F4F4"/>
<evidence type="ECO:0000256" key="5">
    <source>
        <dbReference type="ARBA" id="ARBA00023136"/>
    </source>
</evidence>
<evidence type="ECO:0000313" key="9">
    <source>
        <dbReference type="EMBL" id="GAH24269.1"/>
    </source>
</evidence>
<protein>
    <recommendedName>
        <fullName evidence="8">ABC3 transporter permease C-terminal domain-containing protein</fullName>
    </recommendedName>
</protein>
<evidence type="ECO:0000256" key="1">
    <source>
        <dbReference type="ARBA" id="ARBA00004651"/>
    </source>
</evidence>
<keyword evidence="4 7" id="KW-1133">Transmembrane helix</keyword>
<organism evidence="9">
    <name type="scientific">marine sediment metagenome</name>
    <dbReference type="NCBI Taxonomy" id="412755"/>
    <lineage>
        <taxon>unclassified sequences</taxon>
        <taxon>metagenomes</taxon>
        <taxon>ecological metagenomes</taxon>
    </lineage>
</organism>
<dbReference type="GO" id="GO:0005886">
    <property type="term" value="C:plasma membrane"/>
    <property type="evidence" value="ECO:0007669"/>
    <property type="project" value="UniProtKB-SubCell"/>
</dbReference>
<name>X1F4F4_9ZZZZ</name>
<dbReference type="InterPro" id="IPR050250">
    <property type="entry name" value="Macrolide_Exporter_MacB"/>
</dbReference>
<gene>
    <name evidence="9" type="ORF">S01H4_65290</name>
</gene>
<evidence type="ECO:0000256" key="3">
    <source>
        <dbReference type="ARBA" id="ARBA00022692"/>
    </source>
</evidence>
<comment type="subcellular location">
    <subcellularLocation>
        <location evidence="1">Cell membrane</location>
        <topology evidence="1">Multi-pass membrane protein</topology>
    </subcellularLocation>
</comment>